<reference evidence="1 2" key="1">
    <citation type="submission" date="2024-02" db="EMBL/GenBank/DDBJ databases">
        <authorList>
            <person name="Vignale AGUSTIN F."/>
            <person name="Sosa J E."/>
            <person name="Modenutti C."/>
        </authorList>
    </citation>
    <scope>NUCLEOTIDE SEQUENCE [LARGE SCALE GENOMIC DNA]</scope>
</reference>
<gene>
    <name evidence="1" type="ORF">ILEXP_LOCUS8258</name>
</gene>
<protein>
    <recommendedName>
        <fullName evidence="3">Transcriptional regulator</fullName>
    </recommendedName>
</protein>
<evidence type="ECO:0000313" key="1">
    <source>
        <dbReference type="EMBL" id="CAK9140745.1"/>
    </source>
</evidence>
<accession>A0ABC8RB19</accession>
<dbReference type="InterPro" id="IPR003774">
    <property type="entry name" value="AlgH-like"/>
</dbReference>
<dbReference type="AlphaFoldDB" id="A0ABC8RB19"/>
<dbReference type="PANTHER" id="PTHR31984">
    <property type="entry name" value="TRANSPORTER, PUTATIVE (DUF179)-RELATED"/>
    <property type="match status" value="1"/>
</dbReference>
<name>A0ABC8RB19_9AQUA</name>
<dbReference type="Gene3D" id="3.40.1740.10">
    <property type="entry name" value="VC0467-like"/>
    <property type="match status" value="1"/>
</dbReference>
<dbReference type="Pfam" id="PF02622">
    <property type="entry name" value="DUF179"/>
    <property type="match status" value="1"/>
</dbReference>
<proteinExistence type="predicted"/>
<organism evidence="1 2">
    <name type="scientific">Ilex paraguariensis</name>
    <name type="common">yerba mate</name>
    <dbReference type="NCBI Taxonomy" id="185542"/>
    <lineage>
        <taxon>Eukaryota</taxon>
        <taxon>Viridiplantae</taxon>
        <taxon>Streptophyta</taxon>
        <taxon>Embryophyta</taxon>
        <taxon>Tracheophyta</taxon>
        <taxon>Spermatophyta</taxon>
        <taxon>Magnoliopsida</taxon>
        <taxon>eudicotyledons</taxon>
        <taxon>Gunneridae</taxon>
        <taxon>Pentapetalae</taxon>
        <taxon>asterids</taxon>
        <taxon>campanulids</taxon>
        <taxon>Aquifoliales</taxon>
        <taxon>Aquifoliaceae</taxon>
        <taxon>Ilex</taxon>
    </lineage>
</organism>
<dbReference type="Proteomes" id="UP001642360">
    <property type="component" value="Unassembled WGS sequence"/>
</dbReference>
<dbReference type="PANTHER" id="PTHR31984:SF12">
    <property type="entry name" value="THIOREDOXIN DOMAIN-CONTAINING PROTEIN"/>
    <property type="match status" value="1"/>
</dbReference>
<dbReference type="SUPFAM" id="SSF143456">
    <property type="entry name" value="VC0467-like"/>
    <property type="match status" value="1"/>
</dbReference>
<dbReference type="EMBL" id="CAUOFW020001070">
    <property type="protein sequence ID" value="CAK9140745.1"/>
    <property type="molecule type" value="Genomic_DNA"/>
</dbReference>
<evidence type="ECO:0008006" key="3">
    <source>
        <dbReference type="Google" id="ProtNLM"/>
    </source>
</evidence>
<keyword evidence="2" id="KW-1185">Reference proteome</keyword>
<comment type="caution">
    <text evidence="1">The sequence shown here is derived from an EMBL/GenBank/DDBJ whole genome shotgun (WGS) entry which is preliminary data.</text>
</comment>
<evidence type="ECO:0000313" key="2">
    <source>
        <dbReference type="Proteomes" id="UP001642360"/>
    </source>
</evidence>
<sequence length="337" mass="38599">MRYVADDKEDDVLKLPLIYLMDCTLNDCSNTLKSLAQRELYPSLLLFPAEKKDAVFYGGDMTIIDIIKFMVDHGSNSQSLVQGKVIAREKSYFLPKAFKGYHRDTRLFVDDVILNYMAGILWTGAERGGRDQNLYKEAHLAEEKYHVILLKDRTPKISVRYSQIRPRTLNVSQDTSAQLAIGSILTATDKLLNVHPFDKSKILIVKVNRSTGFQGLMINKNISWDSLEELGEGLEVPKELPLSFGGPVMKRGMPLVSLARNCSNEQCMEVLPNIYFLDQWATLHAIEQVKSRNQSMDDYWFFVGYSSWGWDQLFDEIAEGAWSIRNGDLEPLDWPWR</sequence>